<organism evidence="2 3">
    <name type="scientific">Protopolystoma xenopodis</name>
    <dbReference type="NCBI Taxonomy" id="117903"/>
    <lineage>
        <taxon>Eukaryota</taxon>
        <taxon>Metazoa</taxon>
        <taxon>Spiralia</taxon>
        <taxon>Lophotrochozoa</taxon>
        <taxon>Platyhelminthes</taxon>
        <taxon>Monogenea</taxon>
        <taxon>Polyopisthocotylea</taxon>
        <taxon>Polystomatidea</taxon>
        <taxon>Polystomatidae</taxon>
        <taxon>Protopolystoma</taxon>
    </lineage>
</organism>
<dbReference type="EMBL" id="CAAALY010100506">
    <property type="protein sequence ID" value="VEL29121.1"/>
    <property type="molecule type" value="Genomic_DNA"/>
</dbReference>
<name>A0A448X687_9PLAT</name>
<proteinExistence type="predicted"/>
<evidence type="ECO:0000313" key="2">
    <source>
        <dbReference type="EMBL" id="VEL29121.1"/>
    </source>
</evidence>
<accession>A0A448X687</accession>
<reference evidence="2" key="1">
    <citation type="submission" date="2018-11" db="EMBL/GenBank/DDBJ databases">
        <authorList>
            <consortium name="Pathogen Informatics"/>
        </authorList>
    </citation>
    <scope>NUCLEOTIDE SEQUENCE</scope>
</reference>
<comment type="caution">
    <text evidence="2">The sequence shown here is derived from an EMBL/GenBank/DDBJ whole genome shotgun (WGS) entry which is preliminary data.</text>
</comment>
<dbReference type="AlphaFoldDB" id="A0A448X687"/>
<evidence type="ECO:0000256" key="1">
    <source>
        <dbReference type="SAM" id="MobiDB-lite"/>
    </source>
</evidence>
<keyword evidence="3" id="KW-1185">Reference proteome</keyword>
<dbReference type="Proteomes" id="UP000784294">
    <property type="component" value="Unassembled WGS sequence"/>
</dbReference>
<feature type="region of interest" description="Disordered" evidence="1">
    <location>
        <begin position="134"/>
        <end position="154"/>
    </location>
</feature>
<sequence>MNHEAPLSKSFMRHRACSMDIHSAATDCDNRVEYGSTRYRPRAASGDFQSGKHTILKKCVGRVGNTSKTIGKCNMDISIGQPLISIDKPFLVRGNKIDGNGVIDEVDLNITNSQLLNEKTNLGPTAAALVSASNSTMAPSSNKSNKSDYSFRPFDDSDVQADNMNIGFNARHGM</sequence>
<protein>
    <submittedName>
        <fullName evidence="2">Uncharacterized protein</fullName>
    </submittedName>
</protein>
<evidence type="ECO:0000313" key="3">
    <source>
        <dbReference type="Proteomes" id="UP000784294"/>
    </source>
</evidence>
<gene>
    <name evidence="2" type="ORF">PXEA_LOCUS22561</name>
</gene>
<feature type="compositionally biased region" description="Polar residues" evidence="1">
    <location>
        <begin position="134"/>
        <end position="148"/>
    </location>
</feature>